<dbReference type="InterPro" id="IPR005677">
    <property type="entry name" value="Fum_hydII"/>
</dbReference>
<keyword evidence="4" id="KW-0816">Tricarboxylic acid cycle</keyword>
<dbReference type="CDD" id="cd01362">
    <property type="entry name" value="Fumarase_classII"/>
    <property type="match status" value="1"/>
</dbReference>
<keyword evidence="8" id="KW-1185">Reference proteome</keyword>
<gene>
    <name evidence="4" type="primary">fumC</name>
    <name evidence="7" type="ORF">HMPREF3200_00762</name>
</gene>
<comment type="similarity">
    <text evidence="2 4">Belongs to the class-II fumarase/aspartase family. Fumarase subfamily.</text>
</comment>
<feature type="binding site" evidence="4">
    <location>
        <position position="181"/>
    </location>
    <ligand>
        <name>substrate</name>
    </ligand>
</feature>
<dbReference type="HAMAP" id="MF_00743">
    <property type="entry name" value="FumaraseC"/>
    <property type="match status" value="1"/>
</dbReference>
<dbReference type="Proteomes" id="UP000070383">
    <property type="component" value="Unassembled WGS sequence"/>
</dbReference>
<comment type="pathway">
    <text evidence="4">Carbohydrate metabolism; tricarboxylic acid cycle; (S)-malate from fumarate: step 1/1.</text>
</comment>
<evidence type="ECO:0000256" key="4">
    <source>
        <dbReference type="HAMAP-Rule" id="MF_00743"/>
    </source>
</evidence>
<dbReference type="InterPro" id="IPR022761">
    <property type="entry name" value="Fumarate_lyase_N"/>
</dbReference>
<dbReference type="STRING" id="33036.HMPREF3200_00762"/>
<keyword evidence="4" id="KW-0963">Cytoplasm</keyword>
<dbReference type="Pfam" id="PF10415">
    <property type="entry name" value="FumaraseC_C"/>
    <property type="match status" value="1"/>
</dbReference>
<evidence type="ECO:0000256" key="2">
    <source>
        <dbReference type="ARBA" id="ARBA00009084"/>
    </source>
</evidence>
<comment type="catalytic activity">
    <reaction evidence="4">
        <text>(S)-malate = fumarate + H2O</text>
        <dbReference type="Rhea" id="RHEA:12460"/>
        <dbReference type="ChEBI" id="CHEBI:15377"/>
        <dbReference type="ChEBI" id="CHEBI:15589"/>
        <dbReference type="ChEBI" id="CHEBI:29806"/>
        <dbReference type="EC" id="4.2.1.2"/>
    </reaction>
</comment>
<comment type="subcellular location">
    <subcellularLocation>
        <location evidence="4">Cytoplasm</location>
    </subcellularLocation>
</comment>
<dbReference type="GO" id="GO:0006099">
    <property type="term" value="P:tricarboxylic acid cycle"/>
    <property type="evidence" value="ECO:0007669"/>
    <property type="project" value="UniProtKB-UniRule"/>
</dbReference>
<keyword evidence="3 4" id="KW-0456">Lyase</keyword>
<evidence type="ECO:0000259" key="6">
    <source>
        <dbReference type="Pfam" id="PF10415"/>
    </source>
</evidence>
<dbReference type="GO" id="GO:0004333">
    <property type="term" value="F:fumarate hydratase activity"/>
    <property type="evidence" value="ECO:0007669"/>
    <property type="project" value="UniProtKB-UniRule"/>
</dbReference>
<evidence type="ECO:0000313" key="8">
    <source>
        <dbReference type="Proteomes" id="UP000070383"/>
    </source>
</evidence>
<dbReference type="InterPro" id="IPR008948">
    <property type="entry name" value="L-Aspartase-like"/>
</dbReference>
<proteinExistence type="inferred from homology"/>
<feature type="binding site" evidence="4">
    <location>
        <begin position="318"/>
        <end position="320"/>
    </location>
    <ligand>
        <name>substrate</name>
    </ligand>
</feature>
<dbReference type="GO" id="GO:0006108">
    <property type="term" value="P:malate metabolic process"/>
    <property type="evidence" value="ECO:0007669"/>
    <property type="project" value="TreeGrafter"/>
</dbReference>
<dbReference type="GO" id="GO:0005737">
    <property type="term" value="C:cytoplasm"/>
    <property type="evidence" value="ECO:0007669"/>
    <property type="project" value="UniProtKB-SubCell"/>
</dbReference>
<dbReference type="PRINTS" id="PR00149">
    <property type="entry name" value="FUMRATELYASE"/>
</dbReference>
<evidence type="ECO:0000256" key="1">
    <source>
        <dbReference type="ARBA" id="ARBA00001494"/>
    </source>
</evidence>
<comment type="miscellaneous">
    <text evidence="4">There are 2 substrate-binding sites: the catalytic A site, and the non-catalytic B site that may play a role in the transfer of substrate or product between the active site and the solvent. Alternatively, the B site may bind allosteric effectors.</text>
</comment>
<dbReference type="PROSITE" id="PS00163">
    <property type="entry name" value="FUMARATE_LYASES"/>
    <property type="match status" value="1"/>
</dbReference>
<dbReference type="Pfam" id="PF00206">
    <property type="entry name" value="Lyase_1"/>
    <property type="match status" value="1"/>
</dbReference>
<dbReference type="FunFam" id="1.10.275.10:FF:000001">
    <property type="entry name" value="Fumarate hydratase, mitochondrial"/>
    <property type="match status" value="1"/>
</dbReference>
<feature type="active site" evidence="4">
    <location>
        <position position="312"/>
    </location>
</feature>
<protein>
    <recommendedName>
        <fullName evidence="4">Fumarate hydratase class II</fullName>
        <shortName evidence="4">Fumarase C</shortName>
        <ecNumber evidence="4">4.2.1.2</ecNumber>
    </recommendedName>
    <alternativeName>
        <fullName evidence="4">Aerobic fumarase</fullName>
    </alternativeName>
    <alternativeName>
        <fullName evidence="4">Iron-independent fumarase</fullName>
    </alternativeName>
</protein>
<comment type="caution">
    <text evidence="7">The sequence shown here is derived from an EMBL/GenBank/DDBJ whole genome shotgun (WGS) entry which is preliminary data.</text>
</comment>
<name>A0A133KFV3_9FIRM</name>
<feature type="binding site" description="in site B" evidence="4">
    <location>
        <begin position="123"/>
        <end position="126"/>
    </location>
    <ligand>
        <name>substrate</name>
    </ligand>
</feature>
<dbReference type="PATRIC" id="fig|33036.3.peg.757"/>
<dbReference type="OrthoDB" id="9802809at2"/>
<feature type="site" description="Important for catalytic activity" evidence="4">
    <location>
        <position position="325"/>
    </location>
</feature>
<dbReference type="InterPro" id="IPR000362">
    <property type="entry name" value="Fumarate_lyase_fam"/>
</dbReference>
<dbReference type="RefSeq" id="WP_060929244.1">
    <property type="nucleotide sequence ID" value="NZ_KQ955268.1"/>
</dbReference>
<sequence>MDKRIEKDSMGEIEVESDKYWGAQTQRSYQNFPQGLDLMPKEQIMALSLIKKAAALVNNKLNKLDDKRKDLIIYAVDRILIGDFDDNFPLTVWQTGSGTQSNMNVNEVIAHIANEKAGELLIHPNDHVNKSQSSNDTYPTAMHLASLSLIENELLGEIDKFIRVLDKKASEFEGIIKTGRTHLQDATPMGLFSEIGAYGEIIRRDRYRLIRGIDELRLLPIGATAVGTGLNAPEGYSKLMVKELERLSGLKLIEDRNKFVGLSSKQAMATVHGLIKVLAEDLNKIANDIRFLSCGPRTGIGELLIPANEPGSSIMPGKVNPTQVEMLTMVAIQIMANDTAIALANACGQLELNTYMPLIIYNMVKSIKLLTKSMASFRKNLLVGLLANEAKIKENLDKSLMLVTALSPYIGYDKAAELAKYAYKKGLSLREANKELAFIEDGKFLEIVDPRKMI</sequence>
<evidence type="ECO:0000256" key="3">
    <source>
        <dbReference type="ARBA" id="ARBA00023239"/>
    </source>
</evidence>
<dbReference type="PANTHER" id="PTHR11444">
    <property type="entry name" value="ASPARTATEAMMONIA/ARGININOSUCCINATE/ADENYLOSUCCINATE LYASE"/>
    <property type="match status" value="1"/>
</dbReference>
<comment type="subunit">
    <text evidence="4">Homotetramer.</text>
</comment>
<comment type="function">
    <text evidence="4">Involved in the TCA cycle. Catalyzes the stereospecific interconversion of fumarate to L-malate.</text>
</comment>
<dbReference type="PANTHER" id="PTHR11444:SF1">
    <property type="entry name" value="FUMARATE HYDRATASE, MITOCHONDRIAL"/>
    <property type="match status" value="1"/>
</dbReference>
<dbReference type="GO" id="GO:0008797">
    <property type="term" value="F:aspartate ammonia-lyase activity"/>
    <property type="evidence" value="ECO:0007669"/>
    <property type="project" value="UniProtKB-EC"/>
</dbReference>
<evidence type="ECO:0000259" key="5">
    <source>
        <dbReference type="Pfam" id="PF00206"/>
    </source>
</evidence>
<organism evidence="7 8">
    <name type="scientific">Anaerococcus tetradius</name>
    <dbReference type="NCBI Taxonomy" id="33036"/>
    <lineage>
        <taxon>Bacteria</taxon>
        <taxon>Bacillati</taxon>
        <taxon>Bacillota</taxon>
        <taxon>Tissierellia</taxon>
        <taxon>Tissierellales</taxon>
        <taxon>Peptoniphilaceae</taxon>
        <taxon>Anaerococcus</taxon>
    </lineage>
</organism>
<dbReference type="FunFam" id="1.20.200.10:FF:000001">
    <property type="entry name" value="Fumarate hydratase, mitochondrial"/>
    <property type="match status" value="1"/>
</dbReference>
<feature type="domain" description="Fumarase C C-terminal" evidence="6">
    <location>
        <begin position="402"/>
        <end position="454"/>
    </location>
</feature>
<reference evidence="8" key="1">
    <citation type="submission" date="2016-01" db="EMBL/GenBank/DDBJ databases">
        <authorList>
            <person name="Mitreva M."/>
            <person name="Pepin K.H."/>
            <person name="Mihindukulasuriya K.A."/>
            <person name="Fulton R."/>
            <person name="Fronick C."/>
            <person name="O'Laughlin M."/>
            <person name="Miner T."/>
            <person name="Herter B."/>
            <person name="Rosa B.A."/>
            <person name="Cordes M."/>
            <person name="Tomlinson C."/>
            <person name="Wollam A."/>
            <person name="Palsikar V.B."/>
            <person name="Mardis E.R."/>
            <person name="Wilson R.K."/>
        </authorList>
    </citation>
    <scope>NUCLEOTIDE SEQUENCE [LARGE SCALE GENOMIC DNA]</scope>
    <source>
        <strain evidence="8">MJR8151</strain>
    </source>
</reference>
<dbReference type="FunFam" id="1.10.40.30:FF:000002">
    <property type="entry name" value="Fumarate hydratase class II"/>
    <property type="match status" value="1"/>
</dbReference>
<evidence type="ECO:0000313" key="7">
    <source>
        <dbReference type="EMBL" id="KWZ78400.1"/>
    </source>
</evidence>
<dbReference type="InterPro" id="IPR018951">
    <property type="entry name" value="Fumarase_C_C"/>
</dbReference>
<accession>A0A133KFV3</accession>
<dbReference type="Gene3D" id="1.10.40.30">
    <property type="entry name" value="Fumarase/aspartase (C-terminal domain)"/>
    <property type="match status" value="1"/>
</dbReference>
<feature type="binding site" evidence="4">
    <location>
        <begin position="97"/>
        <end position="99"/>
    </location>
    <ligand>
        <name>substrate</name>
    </ligand>
</feature>
<dbReference type="GO" id="GO:0006106">
    <property type="term" value="P:fumarate metabolic process"/>
    <property type="evidence" value="ECO:0007669"/>
    <property type="project" value="InterPro"/>
</dbReference>
<comment type="catalytic activity">
    <reaction evidence="1">
        <text>L-aspartate = fumarate + NH4(+)</text>
        <dbReference type="Rhea" id="RHEA:16601"/>
        <dbReference type="ChEBI" id="CHEBI:28938"/>
        <dbReference type="ChEBI" id="CHEBI:29806"/>
        <dbReference type="ChEBI" id="CHEBI:29991"/>
        <dbReference type="EC" id="4.3.1.1"/>
    </reaction>
</comment>
<feature type="binding site" evidence="4">
    <location>
        <position position="313"/>
    </location>
    <ligand>
        <name>substrate</name>
    </ligand>
</feature>
<feature type="domain" description="Fumarate lyase N-terminal" evidence="5">
    <location>
        <begin position="11"/>
        <end position="335"/>
    </location>
</feature>
<dbReference type="InterPro" id="IPR020557">
    <property type="entry name" value="Fumarate_lyase_CS"/>
</dbReference>
<dbReference type="Gene3D" id="1.20.200.10">
    <property type="entry name" value="Fumarase/aspartase (Central domain)"/>
    <property type="match status" value="1"/>
</dbReference>
<dbReference type="SUPFAM" id="SSF48557">
    <property type="entry name" value="L-aspartase-like"/>
    <property type="match status" value="1"/>
</dbReference>
<dbReference type="UniPathway" id="UPA00223">
    <property type="reaction ID" value="UER01007"/>
</dbReference>
<feature type="active site" description="Proton donor/acceptor" evidence="4">
    <location>
        <position position="182"/>
    </location>
</feature>
<dbReference type="EMBL" id="LRPM01000026">
    <property type="protein sequence ID" value="KWZ78400.1"/>
    <property type="molecule type" value="Genomic_DNA"/>
</dbReference>
<dbReference type="Gene3D" id="1.10.275.10">
    <property type="entry name" value="Fumarase/aspartase (N-terminal domain)"/>
    <property type="match status" value="1"/>
</dbReference>
<dbReference type="AlphaFoldDB" id="A0A133KFV3"/>
<feature type="binding site" evidence="4">
    <location>
        <begin position="133"/>
        <end position="135"/>
    </location>
    <ligand>
        <name>substrate</name>
    </ligand>
</feature>
<dbReference type="EC" id="4.2.1.2" evidence="4"/>
<dbReference type="PRINTS" id="PR00145">
    <property type="entry name" value="ARGSUCLYASE"/>
</dbReference>
<dbReference type="InterPro" id="IPR024083">
    <property type="entry name" value="Fumarase/histidase_N"/>
</dbReference>